<keyword evidence="3 7" id="KW-0812">Transmembrane</keyword>
<evidence type="ECO:0000256" key="1">
    <source>
        <dbReference type="ARBA" id="ARBA00004162"/>
    </source>
</evidence>
<dbReference type="Pfam" id="PF22744">
    <property type="entry name" value="Toast-rack_PspC-Cterm"/>
    <property type="match status" value="1"/>
</dbReference>
<gene>
    <name evidence="11" type="ORF">EAH69_10955</name>
</gene>
<feature type="transmembrane region" description="Helical" evidence="7">
    <location>
        <begin position="273"/>
        <end position="298"/>
    </location>
</feature>
<comment type="subcellular location">
    <subcellularLocation>
        <location evidence="1">Cell membrane</location>
        <topology evidence="1">Single-pass membrane protein</topology>
    </subcellularLocation>
</comment>
<dbReference type="EMBL" id="RDOJ01000016">
    <property type="protein sequence ID" value="RLZ07778.1"/>
    <property type="molecule type" value="Genomic_DNA"/>
</dbReference>
<protein>
    <submittedName>
        <fullName evidence="11">PspC domain-containing protein</fullName>
    </submittedName>
</protein>
<evidence type="ECO:0000259" key="8">
    <source>
        <dbReference type="Pfam" id="PF04024"/>
    </source>
</evidence>
<evidence type="ECO:0000313" key="11">
    <source>
        <dbReference type="EMBL" id="RLZ07778.1"/>
    </source>
</evidence>
<sequence>MDKTVSISLGGFSFIIDENAYSKLTIYLQDVKNSLRGTEGIEDIIEDVEIRISELFRDRNKYKEVISNDDVDFVIATMGHPDQYKVEDDDFEGSTSQNNTSYTNSTYGPQNKKRLFRDPDDKIITGLSAGLAHYLGLDPWAVRATWLVLGILGIFTAGVSFLLVAFCYFVLLIFVPKAQSTSEKLQMYGKPANIDTLKKNVEQAGDAVVSGGREISNKLGSAFGVFGRFLLWFIGFLIICTGVGLIIGGFAFFFTTWTEMPTELFGYLVEEDWMSMTSKVLGGLLMVIPGILITILGVRCFTQINTSKALIFGSIAVWFAALFGIIGISLSTASKFRNSVETTKDRTFNIPSDTLVVNFKDHGSGNYKYKTFNDLDQLIDENGNLIIPIRDEFDIKESNDTNYRLEIRYSSKGGSNAEAKRNLESIVYNYEVSGKELNLDEFIKIPKNGKFRNQTVDITLFVPANKYVLVRKAESVNVYSNGNNDTEEYYYDIYNKLYLNNGRNIVCLNCEKDENHDSENYDSYDNDERVNININDGNDSAKVIIDQNGIRVKGKDGSIGINVEPNSKSKNSNNQQINYKDDTDSININYGNNKNNR</sequence>
<keyword evidence="2" id="KW-1003">Cell membrane</keyword>
<evidence type="ECO:0000313" key="12">
    <source>
        <dbReference type="Proteomes" id="UP000275348"/>
    </source>
</evidence>
<feature type="domain" description="Phage shock protein PspC N-terminal" evidence="8">
    <location>
        <begin position="113"/>
        <end position="178"/>
    </location>
</feature>
<dbReference type="Pfam" id="PF04024">
    <property type="entry name" value="PspC"/>
    <property type="match status" value="1"/>
</dbReference>
<dbReference type="RefSeq" id="WP_121935250.1">
    <property type="nucleotide sequence ID" value="NZ_RDOJ01000016.1"/>
</dbReference>
<feature type="compositionally biased region" description="Low complexity" evidence="6">
    <location>
        <begin position="587"/>
        <end position="597"/>
    </location>
</feature>
<comment type="caution">
    <text evidence="11">The sequence shown here is derived from an EMBL/GenBank/DDBJ whole genome shotgun (WGS) entry which is preliminary data.</text>
</comment>
<dbReference type="AlphaFoldDB" id="A0A3L9M4C1"/>
<reference evidence="11 12" key="1">
    <citation type="submission" date="2018-10" db="EMBL/GenBank/DDBJ databases">
        <authorList>
            <person name="Chen X."/>
        </authorList>
    </citation>
    <scope>NUCLEOTIDE SEQUENCE [LARGE SCALE GENOMIC DNA]</scope>
    <source>
        <strain evidence="11 12">YIM 102668</strain>
    </source>
</reference>
<feature type="domain" description="PspC-related ToastRack" evidence="10">
    <location>
        <begin position="379"/>
        <end position="512"/>
    </location>
</feature>
<name>A0A3L9M4C1_9FLAO</name>
<evidence type="ECO:0000259" key="9">
    <source>
        <dbReference type="Pfam" id="PF22571"/>
    </source>
</evidence>
<dbReference type="Pfam" id="PF22571">
    <property type="entry name" value="LiaI-LiaF-TM_PspC"/>
    <property type="match status" value="1"/>
</dbReference>
<keyword evidence="12" id="KW-1185">Reference proteome</keyword>
<dbReference type="InterPro" id="IPR052027">
    <property type="entry name" value="PspC"/>
</dbReference>
<dbReference type="OrthoDB" id="5772680at2"/>
<dbReference type="InterPro" id="IPR007168">
    <property type="entry name" value="Phageshock_PspC_N"/>
</dbReference>
<keyword evidence="5 7" id="KW-0472">Membrane</keyword>
<accession>A0A3L9M4C1</accession>
<evidence type="ECO:0000256" key="4">
    <source>
        <dbReference type="ARBA" id="ARBA00022989"/>
    </source>
</evidence>
<evidence type="ECO:0000256" key="7">
    <source>
        <dbReference type="SAM" id="Phobius"/>
    </source>
</evidence>
<feature type="domain" description="PspC-related transmembrane region" evidence="9">
    <location>
        <begin position="204"/>
        <end position="336"/>
    </location>
</feature>
<dbReference type="PANTHER" id="PTHR33885">
    <property type="entry name" value="PHAGE SHOCK PROTEIN C"/>
    <property type="match status" value="1"/>
</dbReference>
<evidence type="ECO:0000256" key="5">
    <source>
        <dbReference type="ARBA" id="ARBA00023136"/>
    </source>
</evidence>
<proteinExistence type="predicted"/>
<organism evidence="11 12">
    <name type="scientific">Faecalibacter macacae</name>
    <dbReference type="NCBI Taxonomy" id="1859289"/>
    <lineage>
        <taxon>Bacteria</taxon>
        <taxon>Pseudomonadati</taxon>
        <taxon>Bacteroidota</taxon>
        <taxon>Flavobacteriia</taxon>
        <taxon>Flavobacteriales</taxon>
        <taxon>Weeksellaceae</taxon>
        <taxon>Faecalibacter</taxon>
    </lineage>
</organism>
<dbReference type="InterPro" id="IPR054321">
    <property type="entry name" value="PspC-rel_TM"/>
</dbReference>
<evidence type="ECO:0000256" key="6">
    <source>
        <dbReference type="SAM" id="MobiDB-lite"/>
    </source>
</evidence>
<feature type="transmembrane region" description="Helical" evidence="7">
    <location>
        <begin position="229"/>
        <end position="253"/>
    </location>
</feature>
<evidence type="ECO:0000256" key="2">
    <source>
        <dbReference type="ARBA" id="ARBA00022475"/>
    </source>
</evidence>
<evidence type="ECO:0000256" key="3">
    <source>
        <dbReference type="ARBA" id="ARBA00022692"/>
    </source>
</evidence>
<dbReference type="InterPro" id="IPR054319">
    <property type="entry name" value="PspC-rel_ToastRack"/>
</dbReference>
<feature type="transmembrane region" description="Helical" evidence="7">
    <location>
        <begin position="148"/>
        <end position="175"/>
    </location>
</feature>
<dbReference type="PANTHER" id="PTHR33885:SF3">
    <property type="entry name" value="PHAGE SHOCK PROTEIN C"/>
    <property type="match status" value="1"/>
</dbReference>
<dbReference type="GO" id="GO:0005886">
    <property type="term" value="C:plasma membrane"/>
    <property type="evidence" value="ECO:0007669"/>
    <property type="project" value="UniProtKB-SubCell"/>
</dbReference>
<dbReference type="Proteomes" id="UP000275348">
    <property type="component" value="Unassembled WGS sequence"/>
</dbReference>
<feature type="transmembrane region" description="Helical" evidence="7">
    <location>
        <begin position="310"/>
        <end position="330"/>
    </location>
</feature>
<feature type="region of interest" description="Disordered" evidence="6">
    <location>
        <begin position="86"/>
        <end position="113"/>
    </location>
</feature>
<feature type="region of interest" description="Disordered" evidence="6">
    <location>
        <begin position="558"/>
        <end position="597"/>
    </location>
</feature>
<evidence type="ECO:0000259" key="10">
    <source>
        <dbReference type="Pfam" id="PF22744"/>
    </source>
</evidence>
<feature type="compositionally biased region" description="Low complexity" evidence="6">
    <location>
        <begin position="94"/>
        <end position="107"/>
    </location>
</feature>
<keyword evidence="4 7" id="KW-1133">Transmembrane helix</keyword>